<comment type="caution">
    <text evidence="3">The sequence shown here is derived from an EMBL/GenBank/DDBJ whole genome shotgun (WGS) entry which is preliminary data.</text>
</comment>
<evidence type="ECO:0000313" key="5">
    <source>
        <dbReference type="Proteomes" id="UP001642409"/>
    </source>
</evidence>
<protein>
    <submittedName>
        <fullName evidence="3">Uncharacterized protein</fullName>
    </submittedName>
</protein>
<dbReference type="EMBL" id="CAXDID020000060">
    <property type="protein sequence ID" value="CAL6009662.1"/>
    <property type="molecule type" value="Genomic_DNA"/>
</dbReference>
<name>A0AA86RBY1_9EUKA</name>
<dbReference type="InterPro" id="IPR032675">
    <property type="entry name" value="LRR_dom_sf"/>
</dbReference>
<evidence type="ECO:0000256" key="2">
    <source>
        <dbReference type="ARBA" id="ARBA00022737"/>
    </source>
</evidence>
<dbReference type="EMBL" id="CATOUU010001068">
    <property type="protein sequence ID" value="CAI9970083.1"/>
    <property type="molecule type" value="Genomic_DNA"/>
</dbReference>
<keyword evidence="1" id="KW-0433">Leucine-rich repeat</keyword>
<dbReference type="Proteomes" id="UP001642409">
    <property type="component" value="Unassembled WGS sequence"/>
</dbReference>
<dbReference type="AlphaFoldDB" id="A0AA86RBY1"/>
<evidence type="ECO:0000256" key="1">
    <source>
        <dbReference type="ARBA" id="ARBA00022614"/>
    </source>
</evidence>
<dbReference type="InterPro" id="IPR001611">
    <property type="entry name" value="Leu-rich_rpt"/>
</dbReference>
<dbReference type="PROSITE" id="PS51450">
    <property type="entry name" value="LRR"/>
    <property type="match status" value="2"/>
</dbReference>
<dbReference type="PANTHER" id="PTHR46652:SF3">
    <property type="entry name" value="LEUCINE-RICH REPEAT-CONTAINING PROTEIN 9"/>
    <property type="match status" value="1"/>
</dbReference>
<organism evidence="3">
    <name type="scientific">Hexamita inflata</name>
    <dbReference type="NCBI Taxonomy" id="28002"/>
    <lineage>
        <taxon>Eukaryota</taxon>
        <taxon>Metamonada</taxon>
        <taxon>Diplomonadida</taxon>
        <taxon>Hexamitidae</taxon>
        <taxon>Hexamitinae</taxon>
        <taxon>Hexamita</taxon>
    </lineage>
</organism>
<dbReference type="PANTHER" id="PTHR46652">
    <property type="entry name" value="LEUCINE-RICH REPEAT AND IQ DOMAIN-CONTAINING PROTEIN 1-RELATED"/>
    <property type="match status" value="1"/>
</dbReference>
<reference evidence="4 5" key="2">
    <citation type="submission" date="2024-07" db="EMBL/GenBank/DDBJ databases">
        <authorList>
            <person name="Akdeniz Z."/>
        </authorList>
    </citation>
    <scope>NUCLEOTIDE SEQUENCE [LARGE SCALE GENOMIC DNA]</scope>
</reference>
<keyword evidence="2" id="KW-0677">Repeat</keyword>
<evidence type="ECO:0000313" key="4">
    <source>
        <dbReference type="EMBL" id="CAL6009662.1"/>
    </source>
</evidence>
<sequence length="276" mass="32474">MNDMINKYKYLIKDNVLKITEPQLSSFQFVDQLNFKKLILNCYDKSQYKTHIKFALVPLNITKLVIEDCALESISGIRQMTQLIELDLNTNRVEDVSDLQYLVNLVNISMGDNRVSDISGFRHLLKLKELDFGKNYISDVYALKYAVNLKILRMWRNFIVDIEPLKDLKHLTKVDLTQNCIFDVNLKDFRRQQVFILDQQDQPSQAEINNAHKLKSIYKSFEILILMQKQRKNFFSALKLVQRNQNIKMGEQIQRQIKFTANCASLFSILNGEYFQ</sequence>
<dbReference type="SUPFAM" id="SSF52075">
    <property type="entry name" value="Outer arm dynein light chain 1"/>
    <property type="match status" value="1"/>
</dbReference>
<evidence type="ECO:0000313" key="3">
    <source>
        <dbReference type="EMBL" id="CAI9970083.1"/>
    </source>
</evidence>
<keyword evidence="5" id="KW-1185">Reference proteome</keyword>
<reference evidence="3" key="1">
    <citation type="submission" date="2023-06" db="EMBL/GenBank/DDBJ databases">
        <authorList>
            <person name="Kurt Z."/>
        </authorList>
    </citation>
    <scope>NUCLEOTIDE SEQUENCE</scope>
</reference>
<dbReference type="InterPro" id="IPR050836">
    <property type="entry name" value="SDS22/Internalin_LRR"/>
</dbReference>
<proteinExistence type="predicted"/>
<dbReference type="Gene3D" id="3.80.10.10">
    <property type="entry name" value="Ribonuclease Inhibitor"/>
    <property type="match status" value="1"/>
</dbReference>
<gene>
    <name evidence="4" type="ORF">HINF_LOCUS21707</name>
    <name evidence="3" type="ORF">HINF_LOCUS57728</name>
</gene>
<accession>A0AA86RBY1</accession>